<dbReference type="EMBL" id="ML987189">
    <property type="protein sequence ID" value="KAF2256273.1"/>
    <property type="molecule type" value="Genomic_DNA"/>
</dbReference>
<protein>
    <submittedName>
        <fullName evidence="3">Uncharacterized protein</fullName>
    </submittedName>
</protein>
<evidence type="ECO:0000313" key="4">
    <source>
        <dbReference type="Proteomes" id="UP000800094"/>
    </source>
</evidence>
<evidence type="ECO:0000256" key="1">
    <source>
        <dbReference type="SAM" id="MobiDB-lite"/>
    </source>
</evidence>
<dbReference type="AlphaFoldDB" id="A0A6A6J468"/>
<accession>A0A6A6J468</accession>
<name>A0A6A6J468_9PLEO</name>
<gene>
    <name evidence="3" type="ORF">BU26DRAFT_545644</name>
</gene>
<dbReference type="OrthoDB" id="5409186at2759"/>
<proteinExistence type="predicted"/>
<feature type="region of interest" description="Disordered" evidence="1">
    <location>
        <begin position="129"/>
        <end position="148"/>
    </location>
</feature>
<dbReference type="RefSeq" id="XP_033691277.1">
    <property type="nucleotide sequence ID" value="XM_033831797.1"/>
</dbReference>
<feature type="chain" id="PRO_5025444811" evidence="2">
    <location>
        <begin position="17"/>
        <end position="222"/>
    </location>
</feature>
<feature type="signal peptide" evidence="2">
    <location>
        <begin position="1"/>
        <end position="16"/>
    </location>
</feature>
<keyword evidence="4" id="KW-1185">Reference proteome</keyword>
<reference evidence="3" key="1">
    <citation type="journal article" date="2020" name="Stud. Mycol.">
        <title>101 Dothideomycetes genomes: a test case for predicting lifestyles and emergence of pathogens.</title>
        <authorList>
            <person name="Haridas S."/>
            <person name="Albert R."/>
            <person name="Binder M."/>
            <person name="Bloem J."/>
            <person name="Labutti K."/>
            <person name="Salamov A."/>
            <person name="Andreopoulos B."/>
            <person name="Baker S."/>
            <person name="Barry K."/>
            <person name="Bills G."/>
            <person name="Bluhm B."/>
            <person name="Cannon C."/>
            <person name="Castanera R."/>
            <person name="Culley D."/>
            <person name="Daum C."/>
            <person name="Ezra D."/>
            <person name="Gonzalez J."/>
            <person name="Henrissat B."/>
            <person name="Kuo A."/>
            <person name="Liang C."/>
            <person name="Lipzen A."/>
            <person name="Lutzoni F."/>
            <person name="Magnuson J."/>
            <person name="Mondo S."/>
            <person name="Nolan M."/>
            <person name="Ohm R."/>
            <person name="Pangilinan J."/>
            <person name="Park H.-J."/>
            <person name="Ramirez L."/>
            <person name="Alfaro M."/>
            <person name="Sun H."/>
            <person name="Tritt A."/>
            <person name="Yoshinaga Y."/>
            <person name="Zwiers L.-H."/>
            <person name="Turgeon B."/>
            <person name="Goodwin S."/>
            <person name="Spatafora J."/>
            <person name="Crous P."/>
            <person name="Grigoriev I."/>
        </authorList>
    </citation>
    <scope>NUCLEOTIDE SEQUENCE</scope>
    <source>
        <strain evidence="3">CBS 122368</strain>
    </source>
</reference>
<keyword evidence="2" id="KW-0732">Signal</keyword>
<organism evidence="3 4">
    <name type="scientific">Trematosphaeria pertusa</name>
    <dbReference type="NCBI Taxonomy" id="390896"/>
    <lineage>
        <taxon>Eukaryota</taxon>
        <taxon>Fungi</taxon>
        <taxon>Dikarya</taxon>
        <taxon>Ascomycota</taxon>
        <taxon>Pezizomycotina</taxon>
        <taxon>Dothideomycetes</taxon>
        <taxon>Pleosporomycetidae</taxon>
        <taxon>Pleosporales</taxon>
        <taxon>Massarineae</taxon>
        <taxon>Trematosphaeriaceae</taxon>
        <taxon>Trematosphaeria</taxon>
    </lineage>
</organism>
<dbReference type="Proteomes" id="UP000800094">
    <property type="component" value="Unassembled WGS sequence"/>
</dbReference>
<dbReference type="GeneID" id="54585127"/>
<evidence type="ECO:0000313" key="3">
    <source>
        <dbReference type="EMBL" id="KAF2256273.1"/>
    </source>
</evidence>
<evidence type="ECO:0000256" key="2">
    <source>
        <dbReference type="SAM" id="SignalP"/>
    </source>
</evidence>
<sequence length="222" mass="22732">MHKSFLLGLLFGAAYGNSDSQWVKHRKSLGLARRDGGYYPEVAICETGSSCEEACGEKYRQCPSKDSILHCYKPSAGETCCTGDTGVSCEGGYSCAFDSASVPRCCPEGMDLNACAVAFSAVTMASAPATPSPSSTPSLEPTTMSSSSGGVGYSIIPTESPSTTGTSLATITRGPWLNATTTCGSSNGNATSSIEMFTGGVPRIYTMPVALGMAALGFAASV</sequence>